<feature type="transmembrane region" description="Helical" evidence="6">
    <location>
        <begin position="245"/>
        <end position="261"/>
    </location>
</feature>
<dbReference type="CDD" id="cd16914">
    <property type="entry name" value="EcfT"/>
    <property type="match status" value="1"/>
</dbReference>
<dbReference type="KEGG" id="cfer:D4Z93_02105"/>
<sequence>MPEWLLKKDDYTPPKDKDAFIDKSIFSILGVLNKFMKQTECKQSKFKCNALLKLITTFVLIVFISLTRSFTFVFLANVLILIRLNFLRIDEIKHILKVSLVIALFSFIILLPSVFLGYGNNSLMITLKIFVSVETVNILAVTTQWNELISALKLFKIPDMFIFVFDTTIKYILILGEFSLNMIYALKLRSVGKSKNKTSSLSGILGTIFIKSKEISDEMYTAMECKGFTGKYVVYNKFKLKLQDYVCIIFNVIFILIYFYFDRL</sequence>
<keyword evidence="2" id="KW-1003">Cell membrane</keyword>
<dbReference type="OrthoDB" id="8585740at2"/>
<dbReference type="InterPro" id="IPR003339">
    <property type="entry name" value="ABC/ECF_trnsptr_transmembrane"/>
</dbReference>
<accession>A0A386H121</accession>
<organism evidence="7 8">
    <name type="scientific">Clostridium fermenticellae</name>
    <dbReference type="NCBI Taxonomy" id="2068654"/>
    <lineage>
        <taxon>Bacteria</taxon>
        <taxon>Bacillati</taxon>
        <taxon>Bacillota</taxon>
        <taxon>Clostridia</taxon>
        <taxon>Eubacteriales</taxon>
        <taxon>Clostridiaceae</taxon>
        <taxon>Clostridium</taxon>
    </lineage>
</organism>
<dbReference type="EMBL" id="CP032416">
    <property type="protein sequence ID" value="AYD39397.1"/>
    <property type="molecule type" value="Genomic_DNA"/>
</dbReference>
<protein>
    <submittedName>
        <fullName evidence="7">Energy-coupling factor transporter transmembrane protein EcfT</fullName>
    </submittedName>
</protein>
<dbReference type="Pfam" id="PF02361">
    <property type="entry name" value="CbiQ"/>
    <property type="match status" value="1"/>
</dbReference>
<evidence type="ECO:0000256" key="3">
    <source>
        <dbReference type="ARBA" id="ARBA00022692"/>
    </source>
</evidence>
<dbReference type="Proteomes" id="UP000266301">
    <property type="component" value="Chromosome"/>
</dbReference>
<keyword evidence="8" id="KW-1185">Reference proteome</keyword>
<keyword evidence="3 6" id="KW-0812">Transmembrane</keyword>
<evidence type="ECO:0000256" key="6">
    <source>
        <dbReference type="SAM" id="Phobius"/>
    </source>
</evidence>
<dbReference type="GO" id="GO:0005886">
    <property type="term" value="C:plasma membrane"/>
    <property type="evidence" value="ECO:0007669"/>
    <property type="project" value="UniProtKB-ARBA"/>
</dbReference>
<feature type="transmembrane region" description="Helical" evidence="6">
    <location>
        <begin position="98"/>
        <end position="118"/>
    </location>
</feature>
<keyword evidence="5 6" id="KW-0472">Membrane</keyword>
<feature type="transmembrane region" description="Helical" evidence="6">
    <location>
        <begin position="160"/>
        <end position="186"/>
    </location>
</feature>
<evidence type="ECO:0000313" key="8">
    <source>
        <dbReference type="Proteomes" id="UP000266301"/>
    </source>
</evidence>
<proteinExistence type="predicted"/>
<dbReference type="InterPro" id="IPR051611">
    <property type="entry name" value="ECF_transporter_component"/>
</dbReference>
<dbReference type="AlphaFoldDB" id="A0A386H121"/>
<comment type="subcellular location">
    <subcellularLocation>
        <location evidence="1">Membrane</location>
        <topology evidence="1">Multi-pass membrane protein</topology>
    </subcellularLocation>
</comment>
<evidence type="ECO:0000256" key="1">
    <source>
        <dbReference type="ARBA" id="ARBA00004141"/>
    </source>
</evidence>
<dbReference type="PANTHER" id="PTHR34857:SF2">
    <property type="entry name" value="SLL0384 PROTEIN"/>
    <property type="match status" value="1"/>
</dbReference>
<gene>
    <name evidence="7" type="ORF">D4Z93_02105</name>
</gene>
<dbReference type="PANTHER" id="PTHR34857">
    <property type="entry name" value="SLL0384 PROTEIN"/>
    <property type="match status" value="1"/>
</dbReference>
<evidence type="ECO:0000256" key="5">
    <source>
        <dbReference type="ARBA" id="ARBA00023136"/>
    </source>
</evidence>
<evidence type="ECO:0000313" key="7">
    <source>
        <dbReference type="EMBL" id="AYD39397.1"/>
    </source>
</evidence>
<evidence type="ECO:0000256" key="4">
    <source>
        <dbReference type="ARBA" id="ARBA00022989"/>
    </source>
</evidence>
<keyword evidence="4 6" id="KW-1133">Transmembrane helix</keyword>
<reference evidence="7 8" key="1">
    <citation type="journal article" date="2019" name="Int. J. Syst. Evol. Microbiol.">
        <title>Clostridium fermenticellae sp. nov., isolated from the mud in a fermentation cellar for the production of the Chinese liquor, baijiu.</title>
        <authorList>
            <person name="Xu P.X."/>
            <person name="Chai L.J."/>
            <person name="Qiu T."/>
            <person name="Zhang X.J."/>
            <person name="Lu Z.M."/>
            <person name="Xiao C."/>
            <person name="Wang S.T."/>
            <person name="Shen C.H."/>
            <person name="Shi J.S."/>
            <person name="Xu Z.H."/>
        </authorList>
    </citation>
    <scope>NUCLEOTIDE SEQUENCE [LARGE SCALE GENOMIC DNA]</scope>
    <source>
        <strain evidence="7 8">JN500901</strain>
    </source>
</reference>
<evidence type="ECO:0000256" key="2">
    <source>
        <dbReference type="ARBA" id="ARBA00022475"/>
    </source>
</evidence>
<dbReference type="RefSeq" id="WP_119970106.1">
    <property type="nucleotide sequence ID" value="NZ_CP032416.1"/>
</dbReference>
<feature type="transmembrane region" description="Helical" evidence="6">
    <location>
        <begin position="70"/>
        <end position="86"/>
    </location>
</feature>
<name>A0A386H121_9CLOT</name>